<dbReference type="EMBL" id="SSTG01000131">
    <property type="protein sequence ID" value="THG45477.1"/>
    <property type="molecule type" value="Genomic_DNA"/>
</dbReference>
<reference evidence="1" key="1">
    <citation type="submission" date="2019-04" db="EMBL/GenBank/DDBJ databases">
        <title>Microbes associate with the intestines of laboratory mice.</title>
        <authorList>
            <person name="Navarre W."/>
            <person name="Wong E."/>
            <person name="Huang K.C."/>
            <person name="Tropini C."/>
            <person name="Ng K."/>
            <person name="Yu B."/>
        </authorList>
    </citation>
    <scope>NUCLEOTIDE SEQUENCE</scope>
    <source>
        <strain evidence="1">NM86_A22</strain>
    </source>
</reference>
<name>A0AC61S3R4_9BACT</name>
<dbReference type="Proteomes" id="UP000305401">
    <property type="component" value="Unassembled WGS sequence"/>
</dbReference>
<protein>
    <submittedName>
        <fullName evidence="1">Uncharacterized protein</fullName>
    </submittedName>
</protein>
<proteinExistence type="predicted"/>
<sequence>MSVKTALMKAFGFRSSDDDEDDMPGYVSAAPVQRHTAGETPTDNQPGISQQPDCESSAGQIQNSPGEFKSMPLTEFPLAVFDGLIEVFNQAQPDFIQKCLGTEAQRQYLYEKMDASFKEYIGQLKMEAAQFAENKCSHMMKSYTDEFQQLRDKLAATERRLEDQKQQCMSATRQKRAMSSRVSDLEQQLESARAEKEQYALETKSLLNKLKVAKVREGSSDSDLDNLQYKAAAEEANRRVSELNAQAAANQIELEKLTVRLEALNNKLAESEERAAGLRLELEQSRKECSAARTGEREAVQKACNAEAELAALKRGNEVEKQDAAVQGCMFGDESKNIVMTTGSKPASGNDDCSNVKTVPQPSKPRRRKKPKHTISAIDETLDATEWLLPTPPDGVQKSVIVSDAEFGYHEPQREDPPRNDAQLSLFD</sequence>
<organism evidence="1 2">
    <name type="scientific">Muribaculum caecicola</name>
    <dbReference type="NCBI Taxonomy" id="3038144"/>
    <lineage>
        <taxon>Bacteria</taxon>
        <taxon>Pseudomonadati</taxon>
        <taxon>Bacteroidota</taxon>
        <taxon>Bacteroidia</taxon>
        <taxon>Bacteroidales</taxon>
        <taxon>Muribaculaceae</taxon>
        <taxon>Muribaculum</taxon>
    </lineage>
</organism>
<accession>A0AC61S3R4</accession>
<keyword evidence="2" id="KW-1185">Reference proteome</keyword>
<gene>
    <name evidence="1" type="ORF">E5990_08925</name>
</gene>
<evidence type="ECO:0000313" key="1">
    <source>
        <dbReference type="EMBL" id="THG45477.1"/>
    </source>
</evidence>
<comment type="caution">
    <text evidence="1">The sequence shown here is derived from an EMBL/GenBank/DDBJ whole genome shotgun (WGS) entry which is preliminary data.</text>
</comment>
<evidence type="ECO:0000313" key="2">
    <source>
        <dbReference type="Proteomes" id="UP000305401"/>
    </source>
</evidence>